<organism evidence="2 3">
    <name type="scientific">Stereum hirsutum (strain FP-91666)</name>
    <name type="common">White-rot fungus</name>
    <dbReference type="NCBI Taxonomy" id="721885"/>
    <lineage>
        <taxon>Eukaryota</taxon>
        <taxon>Fungi</taxon>
        <taxon>Dikarya</taxon>
        <taxon>Basidiomycota</taxon>
        <taxon>Agaricomycotina</taxon>
        <taxon>Agaricomycetes</taxon>
        <taxon>Russulales</taxon>
        <taxon>Stereaceae</taxon>
        <taxon>Stereum</taxon>
    </lineage>
</organism>
<evidence type="ECO:0000256" key="1">
    <source>
        <dbReference type="SAM" id="MobiDB-lite"/>
    </source>
</evidence>
<accession>R7RYF2</accession>
<proteinExistence type="predicted"/>
<dbReference type="KEGG" id="shs:STEHIDRAFT_163400"/>
<feature type="compositionally biased region" description="Polar residues" evidence="1">
    <location>
        <begin position="89"/>
        <end position="107"/>
    </location>
</feature>
<dbReference type="Proteomes" id="UP000053927">
    <property type="component" value="Unassembled WGS sequence"/>
</dbReference>
<dbReference type="EMBL" id="JH687401">
    <property type="protein sequence ID" value="EIM79843.1"/>
    <property type="molecule type" value="Genomic_DNA"/>
</dbReference>
<dbReference type="AlphaFoldDB" id="R7RYF2"/>
<feature type="compositionally biased region" description="Basic and acidic residues" evidence="1">
    <location>
        <begin position="108"/>
        <end position="118"/>
    </location>
</feature>
<feature type="compositionally biased region" description="Basic and acidic residues" evidence="1">
    <location>
        <begin position="49"/>
        <end position="61"/>
    </location>
</feature>
<gene>
    <name evidence="2" type="ORF">STEHIDRAFT_163400</name>
</gene>
<dbReference type="RefSeq" id="XP_007311141.1">
    <property type="nucleotide sequence ID" value="XM_007311079.1"/>
</dbReference>
<evidence type="ECO:0000313" key="2">
    <source>
        <dbReference type="EMBL" id="EIM79843.1"/>
    </source>
</evidence>
<evidence type="ECO:0000313" key="3">
    <source>
        <dbReference type="Proteomes" id="UP000053927"/>
    </source>
</evidence>
<dbReference type="GeneID" id="18802327"/>
<name>R7RYF2_STEHR</name>
<protein>
    <submittedName>
        <fullName evidence="2">Uncharacterized protein</fullName>
    </submittedName>
</protein>
<reference evidence="3" key="1">
    <citation type="journal article" date="2012" name="Science">
        <title>The Paleozoic origin of enzymatic lignin decomposition reconstructed from 31 fungal genomes.</title>
        <authorList>
            <person name="Floudas D."/>
            <person name="Binder M."/>
            <person name="Riley R."/>
            <person name="Barry K."/>
            <person name="Blanchette R.A."/>
            <person name="Henrissat B."/>
            <person name="Martinez A.T."/>
            <person name="Otillar R."/>
            <person name="Spatafora J.W."/>
            <person name="Yadav J.S."/>
            <person name="Aerts A."/>
            <person name="Benoit I."/>
            <person name="Boyd A."/>
            <person name="Carlson A."/>
            <person name="Copeland A."/>
            <person name="Coutinho P.M."/>
            <person name="de Vries R.P."/>
            <person name="Ferreira P."/>
            <person name="Findley K."/>
            <person name="Foster B."/>
            <person name="Gaskell J."/>
            <person name="Glotzer D."/>
            <person name="Gorecki P."/>
            <person name="Heitman J."/>
            <person name="Hesse C."/>
            <person name="Hori C."/>
            <person name="Igarashi K."/>
            <person name="Jurgens J.A."/>
            <person name="Kallen N."/>
            <person name="Kersten P."/>
            <person name="Kohler A."/>
            <person name="Kuees U."/>
            <person name="Kumar T.K.A."/>
            <person name="Kuo A."/>
            <person name="LaButti K."/>
            <person name="Larrondo L.F."/>
            <person name="Lindquist E."/>
            <person name="Ling A."/>
            <person name="Lombard V."/>
            <person name="Lucas S."/>
            <person name="Lundell T."/>
            <person name="Martin R."/>
            <person name="McLaughlin D.J."/>
            <person name="Morgenstern I."/>
            <person name="Morin E."/>
            <person name="Murat C."/>
            <person name="Nagy L.G."/>
            <person name="Nolan M."/>
            <person name="Ohm R.A."/>
            <person name="Patyshakuliyeva A."/>
            <person name="Rokas A."/>
            <person name="Ruiz-Duenas F.J."/>
            <person name="Sabat G."/>
            <person name="Salamov A."/>
            <person name="Samejima M."/>
            <person name="Schmutz J."/>
            <person name="Slot J.C."/>
            <person name="St John F."/>
            <person name="Stenlid J."/>
            <person name="Sun H."/>
            <person name="Sun S."/>
            <person name="Syed K."/>
            <person name="Tsang A."/>
            <person name="Wiebenga A."/>
            <person name="Young D."/>
            <person name="Pisabarro A."/>
            <person name="Eastwood D.C."/>
            <person name="Martin F."/>
            <person name="Cullen D."/>
            <person name="Grigoriev I.V."/>
            <person name="Hibbett D.S."/>
        </authorList>
    </citation>
    <scope>NUCLEOTIDE SEQUENCE [LARGE SCALE GENOMIC DNA]</scope>
    <source>
        <strain evidence="3">FP-91666</strain>
    </source>
</reference>
<sequence>MVAPSWWGAALVGDLNHDPTLSLMWDAVVRDVAYALEELVMWKERQLVEEGEGGHSTREVPEPDECSITPDMGKTQLKVSVAPPPSPEQPISQGVRTSTRLKTATQTEKARAHDEVKQTKSKRL</sequence>
<keyword evidence="3" id="KW-1185">Reference proteome</keyword>
<feature type="region of interest" description="Disordered" evidence="1">
    <location>
        <begin position="49"/>
        <end position="124"/>
    </location>
</feature>